<protein>
    <submittedName>
        <fullName evidence="1">Uncharacterized protein</fullName>
    </submittedName>
</protein>
<name>A0A820RK78_9BILA</name>
<organism evidence="1 2">
    <name type="scientific">Adineta steineri</name>
    <dbReference type="NCBI Taxonomy" id="433720"/>
    <lineage>
        <taxon>Eukaryota</taxon>
        <taxon>Metazoa</taxon>
        <taxon>Spiralia</taxon>
        <taxon>Gnathifera</taxon>
        <taxon>Rotifera</taxon>
        <taxon>Eurotatoria</taxon>
        <taxon>Bdelloidea</taxon>
        <taxon>Adinetida</taxon>
        <taxon>Adinetidae</taxon>
        <taxon>Adineta</taxon>
    </lineage>
</organism>
<evidence type="ECO:0000313" key="1">
    <source>
        <dbReference type="EMBL" id="CAF4436496.1"/>
    </source>
</evidence>
<dbReference type="Proteomes" id="UP000663868">
    <property type="component" value="Unassembled WGS sequence"/>
</dbReference>
<proteinExistence type="predicted"/>
<accession>A0A820RK78</accession>
<comment type="caution">
    <text evidence="1">The sequence shown here is derived from an EMBL/GenBank/DDBJ whole genome shotgun (WGS) entry which is preliminary data.</text>
</comment>
<dbReference type="EMBL" id="CAJOBB010029382">
    <property type="protein sequence ID" value="CAF4436496.1"/>
    <property type="molecule type" value="Genomic_DNA"/>
</dbReference>
<evidence type="ECO:0000313" key="2">
    <source>
        <dbReference type="Proteomes" id="UP000663868"/>
    </source>
</evidence>
<gene>
    <name evidence="1" type="ORF">KXQ929_LOCUS53104</name>
</gene>
<dbReference type="AlphaFoldDB" id="A0A820RK78"/>
<reference evidence="1" key="1">
    <citation type="submission" date="2021-02" db="EMBL/GenBank/DDBJ databases">
        <authorList>
            <person name="Nowell W R."/>
        </authorList>
    </citation>
    <scope>NUCLEOTIDE SEQUENCE</scope>
</reference>
<feature type="non-terminal residue" evidence="1">
    <location>
        <position position="1"/>
    </location>
</feature>
<sequence length="31" mass="3600">MSTIPNDFVNFLVPVIQEFDGAVEQVRHRQL</sequence>